<gene>
    <name evidence="2" type="ORF">EI97DRAFT_446133</name>
</gene>
<feature type="chain" id="PRO_5025431942" description="Inhibitor I9 domain-containing protein" evidence="1">
    <location>
        <begin position="16"/>
        <end position="126"/>
    </location>
</feature>
<reference evidence="2" key="1">
    <citation type="journal article" date="2020" name="Stud. Mycol.">
        <title>101 Dothideomycetes genomes: a test case for predicting lifestyles and emergence of pathogens.</title>
        <authorList>
            <person name="Haridas S."/>
            <person name="Albert R."/>
            <person name="Binder M."/>
            <person name="Bloem J."/>
            <person name="Labutti K."/>
            <person name="Salamov A."/>
            <person name="Andreopoulos B."/>
            <person name="Baker S."/>
            <person name="Barry K."/>
            <person name="Bills G."/>
            <person name="Bluhm B."/>
            <person name="Cannon C."/>
            <person name="Castanera R."/>
            <person name="Culley D."/>
            <person name="Daum C."/>
            <person name="Ezra D."/>
            <person name="Gonzalez J."/>
            <person name="Henrissat B."/>
            <person name="Kuo A."/>
            <person name="Liang C."/>
            <person name="Lipzen A."/>
            <person name="Lutzoni F."/>
            <person name="Magnuson J."/>
            <person name="Mondo S."/>
            <person name="Nolan M."/>
            <person name="Ohm R."/>
            <person name="Pangilinan J."/>
            <person name="Park H.-J."/>
            <person name="Ramirez L."/>
            <person name="Alfaro M."/>
            <person name="Sun H."/>
            <person name="Tritt A."/>
            <person name="Yoshinaga Y."/>
            <person name="Zwiers L.-H."/>
            <person name="Turgeon B."/>
            <person name="Goodwin S."/>
            <person name="Spatafora J."/>
            <person name="Crous P."/>
            <person name="Grigoriev I."/>
        </authorList>
    </citation>
    <scope>NUCLEOTIDE SEQUENCE</scope>
    <source>
        <strain evidence="2">CBS 379.55</strain>
    </source>
</reference>
<proteinExistence type="predicted"/>
<sequence length="126" mass="13520">MRLLTLLTLTATTLAFPSPSSSPLRQLNTLTIASESCALPDPPTNCAGAQMRDVIIQISNLSESQRKTVMEAVKSSGSQIVHEYPGFGFSGFVPVPVVELIRASLDKVHVYENACAEIPWCGEAPC</sequence>
<feature type="signal peptide" evidence="1">
    <location>
        <begin position="1"/>
        <end position="15"/>
    </location>
</feature>
<evidence type="ECO:0008006" key="4">
    <source>
        <dbReference type="Google" id="ProtNLM"/>
    </source>
</evidence>
<dbReference type="GeneID" id="54553183"/>
<dbReference type="Proteomes" id="UP000800097">
    <property type="component" value="Unassembled WGS sequence"/>
</dbReference>
<keyword evidence="1" id="KW-0732">Signal</keyword>
<accession>A0A6A6J7R8</accession>
<dbReference type="EMBL" id="ML986528">
    <property type="protein sequence ID" value="KAF2272048.1"/>
    <property type="molecule type" value="Genomic_DNA"/>
</dbReference>
<evidence type="ECO:0000313" key="2">
    <source>
        <dbReference type="EMBL" id="KAF2272048.1"/>
    </source>
</evidence>
<evidence type="ECO:0000313" key="3">
    <source>
        <dbReference type="Proteomes" id="UP000800097"/>
    </source>
</evidence>
<dbReference type="AlphaFoldDB" id="A0A6A6J7R8"/>
<dbReference type="OrthoDB" id="3755269at2759"/>
<evidence type="ECO:0000256" key="1">
    <source>
        <dbReference type="SAM" id="SignalP"/>
    </source>
</evidence>
<dbReference type="RefSeq" id="XP_033649587.1">
    <property type="nucleotide sequence ID" value="XM_033800008.1"/>
</dbReference>
<name>A0A6A6J7R8_WESOR</name>
<protein>
    <recommendedName>
        <fullName evidence="4">Inhibitor I9 domain-containing protein</fullName>
    </recommendedName>
</protein>
<organism evidence="2 3">
    <name type="scientific">Westerdykella ornata</name>
    <dbReference type="NCBI Taxonomy" id="318751"/>
    <lineage>
        <taxon>Eukaryota</taxon>
        <taxon>Fungi</taxon>
        <taxon>Dikarya</taxon>
        <taxon>Ascomycota</taxon>
        <taxon>Pezizomycotina</taxon>
        <taxon>Dothideomycetes</taxon>
        <taxon>Pleosporomycetidae</taxon>
        <taxon>Pleosporales</taxon>
        <taxon>Sporormiaceae</taxon>
        <taxon>Westerdykella</taxon>
    </lineage>
</organism>
<keyword evidence="3" id="KW-1185">Reference proteome</keyword>